<dbReference type="InterPro" id="IPR011247">
    <property type="entry name" value="Chemotax_prot-Glu_Me-esterase"/>
</dbReference>
<dbReference type="OrthoDB" id="9791760at2"/>
<dbReference type="PANTHER" id="PTHR42872">
    <property type="entry name" value="PROTEIN-GLUTAMATE METHYLESTERASE/PROTEIN-GLUTAMINE GLUTAMINASE"/>
    <property type="match status" value="1"/>
</dbReference>
<evidence type="ECO:0000313" key="6">
    <source>
        <dbReference type="EMBL" id="RDU99382.1"/>
    </source>
</evidence>
<accession>A0A3D8K2V4</accession>
<evidence type="ECO:0000259" key="5">
    <source>
        <dbReference type="PROSITE" id="PS50122"/>
    </source>
</evidence>
<dbReference type="EC" id="3.1.1.61" evidence="2"/>
<keyword evidence="7" id="KW-1185">Reference proteome</keyword>
<comment type="caution">
    <text evidence="6">The sequence shown here is derived from an EMBL/GenBank/DDBJ whole genome shotgun (WGS) entry which is preliminary data.</text>
</comment>
<dbReference type="GO" id="GO:0005737">
    <property type="term" value="C:cytoplasm"/>
    <property type="evidence" value="ECO:0007669"/>
    <property type="project" value="InterPro"/>
</dbReference>
<dbReference type="InterPro" id="IPR035909">
    <property type="entry name" value="CheB_C"/>
</dbReference>
<evidence type="ECO:0000256" key="1">
    <source>
        <dbReference type="ARBA" id="ARBA00022801"/>
    </source>
</evidence>
<feature type="active site" evidence="4">
    <location>
        <position position="38"/>
    </location>
</feature>
<evidence type="ECO:0000256" key="2">
    <source>
        <dbReference type="ARBA" id="ARBA00039140"/>
    </source>
</evidence>
<dbReference type="PIRSF" id="PIRSF036461">
    <property type="entry name" value="Chmtx_methlestr"/>
    <property type="match status" value="1"/>
</dbReference>
<keyword evidence="1 4" id="KW-0378">Hydrolase</keyword>
<dbReference type="AlphaFoldDB" id="A0A3D8K2V4"/>
<dbReference type="Pfam" id="PF01339">
    <property type="entry name" value="CheB_methylest"/>
    <property type="match status" value="1"/>
</dbReference>
<gene>
    <name evidence="6" type="ORF">DWV00_09795</name>
</gene>
<dbReference type="GO" id="GO:0000156">
    <property type="term" value="F:phosphorelay response regulator activity"/>
    <property type="evidence" value="ECO:0007669"/>
    <property type="project" value="InterPro"/>
</dbReference>
<dbReference type="PANTHER" id="PTHR42872:SF6">
    <property type="entry name" value="PROTEIN-GLUTAMATE METHYLESTERASE_PROTEIN-GLUTAMINE GLUTAMINASE"/>
    <property type="match status" value="1"/>
</dbReference>
<feature type="active site" evidence="4">
    <location>
        <position position="11"/>
    </location>
</feature>
<dbReference type="PROSITE" id="PS50122">
    <property type="entry name" value="CHEB"/>
    <property type="match status" value="1"/>
</dbReference>
<evidence type="ECO:0000256" key="4">
    <source>
        <dbReference type="PROSITE-ProRule" id="PRU00050"/>
    </source>
</evidence>
<evidence type="ECO:0000256" key="3">
    <source>
        <dbReference type="ARBA" id="ARBA00048267"/>
    </source>
</evidence>
<dbReference type="EMBL" id="QRGA01000005">
    <property type="protein sequence ID" value="RDU99382.1"/>
    <property type="molecule type" value="Genomic_DNA"/>
</dbReference>
<proteinExistence type="predicted"/>
<reference evidence="6 7" key="1">
    <citation type="submission" date="2018-08" db="EMBL/GenBank/DDBJ databases">
        <title>Paraburkholderia sp. DHOM06 isolated from forest soil.</title>
        <authorList>
            <person name="Gao Z.-H."/>
            <person name="Qiu L.-H."/>
        </authorList>
    </citation>
    <scope>NUCLEOTIDE SEQUENCE [LARGE SCALE GENOMIC DNA]</scope>
    <source>
        <strain evidence="6 7">DHOM06</strain>
    </source>
</reference>
<comment type="catalytic activity">
    <reaction evidence="3">
        <text>[protein]-L-glutamate 5-O-methyl ester + H2O = L-glutamyl-[protein] + methanol + H(+)</text>
        <dbReference type="Rhea" id="RHEA:23236"/>
        <dbReference type="Rhea" id="RHEA-COMP:10208"/>
        <dbReference type="Rhea" id="RHEA-COMP:10311"/>
        <dbReference type="ChEBI" id="CHEBI:15377"/>
        <dbReference type="ChEBI" id="CHEBI:15378"/>
        <dbReference type="ChEBI" id="CHEBI:17790"/>
        <dbReference type="ChEBI" id="CHEBI:29973"/>
        <dbReference type="ChEBI" id="CHEBI:82795"/>
        <dbReference type="EC" id="3.1.1.61"/>
    </reaction>
</comment>
<name>A0A3D8K2V4_9BURK</name>
<protein>
    <recommendedName>
        <fullName evidence="2">protein-glutamate methylesterase</fullName>
        <ecNumber evidence="2">3.1.1.61</ecNumber>
    </recommendedName>
</protein>
<dbReference type="InterPro" id="IPR000673">
    <property type="entry name" value="Sig_transdc_resp-reg_Me-estase"/>
</dbReference>
<dbReference type="Gene3D" id="3.40.50.180">
    <property type="entry name" value="Methylesterase CheB, C-terminal domain"/>
    <property type="match status" value="1"/>
</dbReference>
<dbReference type="Proteomes" id="UP000256838">
    <property type="component" value="Unassembled WGS sequence"/>
</dbReference>
<organism evidence="6 7">
    <name type="scientific">Trinickia dinghuensis</name>
    <dbReference type="NCBI Taxonomy" id="2291023"/>
    <lineage>
        <taxon>Bacteria</taxon>
        <taxon>Pseudomonadati</taxon>
        <taxon>Pseudomonadota</taxon>
        <taxon>Betaproteobacteria</taxon>
        <taxon>Burkholderiales</taxon>
        <taxon>Burkholderiaceae</taxon>
        <taxon>Trinickia</taxon>
    </lineage>
</organism>
<dbReference type="RefSeq" id="WP_115533357.1">
    <property type="nucleotide sequence ID" value="NZ_QRGA01000005.1"/>
</dbReference>
<sequence>MKGRVIVIGASHGGVETLSRLIELLPADFPAPVFVTQHLGAGSLGTLAQALGRGSRLPVAHPEDTEIFQRGRIYVAPPDRHMLVQRGHIRLSNGPRENYFRPAIDPLFRSAAVAYGPAVVGVVLTGDLDDGTAGLMAVKDRGGIAMVQDPSEAIAPSMPRSAAARVCIDHCCKVAEMGDILVNLANDDWAPPESDAHDELAQFETRISEGTFDVSDWLQFEKLSVPSGLTCPDCQSALFTLSDERMLRFRCRAGHAFSARCLLEAQARSREDKLAALFRCLMEEAVLARRLLEPPEAQSAEIRAALNRKIAKAEQEARLAWERLCAPSGFAPPTVTGTCASPPLESHRG</sequence>
<feature type="active site" evidence="4">
    <location>
        <position position="130"/>
    </location>
</feature>
<dbReference type="GO" id="GO:0008984">
    <property type="term" value="F:protein-glutamate methylesterase activity"/>
    <property type="evidence" value="ECO:0007669"/>
    <property type="project" value="UniProtKB-EC"/>
</dbReference>
<dbReference type="GO" id="GO:0006935">
    <property type="term" value="P:chemotaxis"/>
    <property type="evidence" value="ECO:0007669"/>
    <property type="project" value="UniProtKB-UniRule"/>
</dbReference>
<evidence type="ECO:0000313" key="7">
    <source>
        <dbReference type="Proteomes" id="UP000256838"/>
    </source>
</evidence>
<dbReference type="CDD" id="cd16433">
    <property type="entry name" value="CheB"/>
    <property type="match status" value="1"/>
</dbReference>
<dbReference type="SUPFAM" id="SSF52738">
    <property type="entry name" value="Methylesterase CheB, C-terminal domain"/>
    <property type="match status" value="1"/>
</dbReference>
<keyword evidence="4" id="KW-0145">Chemotaxis</keyword>
<feature type="domain" description="CheB-type methylesterase" evidence="5">
    <location>
        <begin position="1"/>
        <end position="188"/>
    </location>
</feature>